<keyword evidence="2" id="KW-1185">Reference proteome</keyword>
<proteinExistence type="predicted"/>
<dbReference type="Proteomes" id="UP001403385">
    <property type="component" value="Unassembled WGS sequence"/>
</dbReference>
<accession>A0AAW9SDD9</accession>
<sequence length="217" mass="26030">MEIDEVLVEAKKLIQIGEKEFLEKKQRTKYYRDSEYHIVYSKAVKLLLEVYNEKNELKINRFFEKHIPELFDNADCKESTVQFENLKSKDLELRIKASKYFRGKALQETSGYRAILFERPSTFEKLISILETEKNDKVIINLIIALGGAYDRYFNYFRVYESLSPFFHHKKSDVKYYTILWTSNIENDKKRETLNALYNEKQSKKVTKLLEEYLEIE</sequence>
<organism evidence="1 2">
    <name type="scientific">Rapidithrix thailandica</name>
    <dbReference type="NCBI Taxonomy" id="413964"/>
    <lineage>
        <taxon>Bacteria</taxon>
        <taxon>Pseudomonadati</taxon>
        <taxon>Bacteroidota</taxon>
        <taxon>Cytophagia</taxon>
        <taxon>Cytophagales</taxon>
        <taxon>Flammeovirgaceae</taxon>
        <taxon>Rapidithrix</taxon>
    </lineage>
</organism>
<gene>
    <name evidence="1" type="ORF">AAG747_21365</name>
</gene>
<dbReference type="RefSeq" id="WP_346823265.1">
    <property type="nucleotide sequence ID" value="NZ_JBDKWZ010000014.1"/>
</dbReference>
<reference evidence="1 2" key="1">
    <citation type="submission" date="2024-04" db="EMBL/GenBank/DDBJ databases">
        <title>Novel genus in family Flammeovirgaceae.</title>
        <authorList>
            <person name="Nguyen T.H."/>
            <person name="Vuong T.Q."/>
            <person name="Le H."/>
            <person name="Kim S.-G."/>
        </authorList>
    </citation>
    <scope>NUCLEOTIDE SEQUENCE [LARGE SCALE GENOMIC DNA]</scope>
    <source>
        <strain evidence="1 2">JCM 23209</strain>
    </source>
</reference>
<protein>
    <recommendedName>
        <fullName evidence="3">HEPN domain-containing protein</fullName>
    </recommendedName>
</protein>
<evidence type="ECO:0008006" key="3">
    <source>
        <dbReference type="Google" id="ProtNLM"/>
    </source>
</evidence>
<evidence type="ECO:0000313" key="1">
    <source>
        <dbReference type="EMBL" id="MEN7550483.1"/>
    </source>
</evidence>
<comment type="caution">
    <text evidence="1">The sequence shown here is derived from an EMBL/GenBank/DDBJ whole genome shotgun (WGS) entry which is preliminary data.</text>
</comment>
<name>A0AAW9SDD9_9BACT</name>
<dbReference type="AlphaFoldDB" id="A0AAW9SDD9"/>
<evidence type="ECO:0000313" key="2">
    <source>
        <dbReference type="Proteomes" id="UP001403385"/>
    </source>
</evidence>
<dbReference type="EMBL" id="JBDKWZ010000014">
    <property type="protein sequence ID" value="MEN7550483.1"/>
    <property type="molecule type" value="Genomic_DNA"/>
</dbReference>